<protein>
    <recommendedName>
        <fullName evidence="1">Small integral membrane protein 14</fullName>
    </recommendedName>
</protein>
<dbReference type="Pfam" id="PF11027">
    <property type="entry name" value="DUF2615"/>
    <property type="match status" value="1"/>
</dbReference>
<dbReference type="AlphaFoldDB" id="A0A158PLM9"/>
<evidence type="ECO:0000256" key="1">
    <source>
        <dbReference type="ARBA" id="ARBA00017902"/>
    </source>
</evidence>
<evidence type="ECO:0000313" key="4">
    <source>
        <dbReference type="Proteomes" id="UP000267027"/>
    </source>
</evidence>
<dbReference type="OrthoDB" id="10054061at2759"/>
<sequence>MYLPRKPHAIHDVPLKMIKKKLEVGGALKNLAKNIGESQQIYGLNINWAIPGLFHDIRMDERMSTSDLRRQLMECSSFLTMGDDPCECLFNHEAAMRRLLSLLRDTQDYCTDSECFTEGGPSAIASNSLLLWTMLWGFLALVLFFLRPNSMRSNPQGLGKPGPSNDRLYQLRQHTCFRNVYWFDPPGIAIKWIVLLHDITITQSEEAQRRPDLRYEPKKDVSFEIYLWIFHAFHQKREQATSHKMALRRILQYSGALKHSRSPVAVHTLAFGVKKKTEKKMNSNGHILQMPCQPNALLKIA</sequence>
<dbReference type="PANTHER" id="PTHR31019:SF1">
    <property type="entry name" value="SMALL INTEGRAL MEMBRANE PROTEIN 14"/>
    <property type="match status" value="1"/>
</dbReference>
<evidence type="ECO:0000313" key="3">
    <source>
        <dbReference type="EMBL" id="VDM63145.1"/>
    </source>
</evidence>
<dbReference type="GO" id="GO:0005783">
    <property type="term" value="C:endoplasmic reticulum"/>
    <property type="evidence" value="ECO:0007669"/>
    <property type="project" value="TreeGrafter"/>
</dbReference>
<gene>
    <name evidence="3" type="ORF">ACOC_LOCUS11560</name>
</gene>
<dbReference type="WBParaSite" id="ACOC_0001155901-mRNA-1">
    <property type="protein sequence ID" value="ACOC_0001155901-mRNA-1"/>
    <property type="gene ID" value="ACOC_0001155901"/>
</dbReference>
<dbReference type="PANTHER" id="PTHR31019">
    <property type="entry name" value="SMALL INTEGRAL MEMBRANE PROTEIN 14"/>
    <property type="match status" value="1"/>
</dbReference>
<reference evidence="5" key="1">
    <citation type="submission" date="2016-04" db="UniProtKB">
        <authorList>
            <consortium name="WormBaseParasite"/>
        </authorList>
    </citation>
    <scope>IDENTIFICATION</scope>
</reference>
<evidence type="ECO:0000313" key="5">
    <source>
        <dbReference type="WBParaSite" id="ACOC_0001155901-mRNA-1"/>
    </source>
</evidence>
<dbReference type="Proteomes" id="UP000267027">
    <property type="component" value="Unassembled WGS sequence"/>
</dbReference>
<accession>A0A158PLM9</accession>
<evidence type="ECO:0000256" key="2">
    <source>
        <dbReference type="SAM" id="Phobius"/>
    </source>
</evidence>
<keyword evidence="2" id="KW-0472">Membrane</keyword>
<keyword evidence="2" id="KW-1133">Transmembrane helix</keyword>
<proteinExistence type="predicted"/>
<organism evidence="5">
    <name type="scientific">Angiostrongylus costaricensis</name>
    <name type="common">Nematode worm</name>
    <dbReference type="NCBI Taxonomy" id="334426"/>
    <lineage>
        <taxon>Eukaryota</taxon>
        <taxon>Metazoa</taxon>
        <taxon>Ecdysozoa</taxon>
        <taxon>Nematoda</taxon>
        <taxon>Chromadorea</taxon>
        <taxon>Rhabditida</taxon>
        <taxon>Rhabditina</taxon>
        <taxon>Rhabditomorpha</taxon>
        <taxon>Strongyloidea</taxon>
        <taxon>Metastrongylidae</taxon>
        <taxon>Angiostrongylus</taxon>
    </lineage>
</organism>
<name>A0A158PLM9_ANGCS</name>
<reference evidence="3 4" key="2">
    <citation type="submission" date="2018-11" db="EMBL/GenBank/DDBJ databases">
        <authorList>
            <consortium name="Pathogen Informatics"/>
        </authorList>
    </citation>
    <scope>NUCLEOTIDE SEQUENCE [LARGE SCALE GENOMIC DNA]</scope>
    <source>
        <strain evidence="3 4">Costa Rica</strain>
    </source>
</reference>
<dbReference type="STRING" id="334426.A0A158PLM9"/>
<dbReference type="EMBL" id="UYYA01004726">
    <property type="protein sequence ID" value="VDM63145.1"/>
    <property type="molecule type" value="Genomic_DNA"/>
</dbReference>
<dbReference type="InterPro" id="IPR020309">
    <property type="entry name" value="Smim-14"/>
</dbReference>
<feature type="transmembrane region" description="Helical" evidence="2">
    <location>
        <begin position="129"/>
        <end position="146"/>
    </location>
</feature>
<keyword evidence="4" id="KW-1185">Reference proteome</keyword>
<keyword evidence="2" id="KW-0812">Transmembrane</keyword>